<name>A0A319EPN5_ASPSB</name>
<keyword evidence="2" id="KW-1185">Reference proteome</keyword>
<reference evidence="1 2" key="1">
    <citation type="submission" date="2018-02" db="EMBL/GenBank/DDBJ databases">
        <title>The genomes of Aspergillus section Nigri reveals drivers in fungal speciation.</title>
        <authorList>
            <consortium name="DOE Joint Genome Institute"/>
            <person name="Vesth T.C."/>
            <person name="Nybo J."/>
            <person name="Theobald S."/>
            <person name="Brandl J."/>
            <person name="Frisvad J.C."/>
            <person name="Nielsen K.F."/>
            <person name="Lyhne E.K."/>
            <person name="Kogle M.E."/>
            <person name="Kuo A."/>
            <person name="Riley R."/>
            <person name="Clum A."/>
            <person name="Nolan M."/>
            <person name="Lipzen A."/>
            <person name="Salamov A."/>
            <person name="Henrissat B."/>
            <person name="Wiebenga A."/>
            <person name="De vries R.P."/>
            <person name="Grigoriev I.V."/>
            <person name="Mortensen U.H."/>
            <person name="Andersen M.R."/>
            <person name="Baker S.E."/>
        </authorList>
    </citation>
    <scope>NUCLEOTIDE SEQUENCE [LARGE SCALE GENOMIC DNA]</scope>
    <source>
        <strain evidence="1 2">CBS 121057</strain>
    </source>
</reference>
<evidence type="ECO:0000313" key="1">
    <source>
        <dbReference type="EMBL" id="PYI12192.1"/>
    </source>
</evidence>
<protein>
    <submittedName>
        <fullName evidence="1">Uncharacterized protein</fullName>
    </submittedName>
</protein>
<dbReference type="AlphaFoldDB" id="A0A319EPN5"/>
<organism evidence="1 2">
    <name type="scientific">Aspergillus sclerotiicarbonarius (strain CBS 121057 / IBT 28362)</name>
    <dbReference type="NCBI Taxonomy" id="1448318"/>
    <lineage>
        <taxon>Eukaryota</taxon>
        <taxon>Fungi</taxon>
        <taxon>Dikarya</taxon>
        <taxon>Ascomycota</taxon>
        <taxon>Pezizomycotina</taxon>
        <taxon>Eurotiomycetes</taxon>
        <taxon>Eurotiomycetidae</taxon>
        <taxon>Eurotiales</taxon>
        <taxon>Aspergillaceae</taxon>
        <taxon>Aspergillus</taxon>
        <taxon>Aspergillus subgen. Circumdati</taxon>
    </lineage>
</organism>
<dbReference type="VEuPathDB" id="FungiDB:BO78DRAFT_70307"/>
<dbReference type="EMBL" id="KZ826316">
    <property type="protein sequence ID" value="PYI12192.1"/>
    <property type="molecule type" value="Genomic_DNA"/>
</dbReference>
<gene>
    <name evidence="1" type="ORF">BO78DRAFT_70307</name>
</gene>
<dbReference type="Proteomes" id="UP000248423">
    <property type="component" value="Unassembled WGS sequence"/>
</dbReference>
<proteinExistence type="predicted"/>
<dbReference type="OrthoDB" id="10440164at2759"/>
<accession>A0A319EPN5</accession>
<evidence type="ECO:0000313" key="2">
    <source>
        <dbReference type="Proteomes" id="UP000248423"/>
    </source>
</evidence>
<sequence length="160" mass="17266">MAVLCIPCCLHSPSSPLIVASVAGLILIDTLYGITKEALPKARDTRDQLGGQVPSIPMGTALGDNPCSLPGLCAGAWLIDSSGPSTRARSSGLHDLPAAQTVIHLMPHSPSRFVRLTTGSPTQNGRTQVVCKYLCRCMEQSIIFFSWHRVQSLADHRQYR</sequence>